<sequence>MNKNYWLLVLLIIVILAVGVWLGANWKKGDDNVSPYSAVYLSTGDIYYGELHWFPRPYMEHVWFYQETVDAKNRTVPSVSPFTGAFWKPIDTIYLNPQNIIFWTRLKGDSEIAKVIANPGGLAPIPGVSNRGTSTAP</sequence>
<keyword evidence="1" id="KW-0472">Membrane</keyword>
<keyword evidence="1" id="KW-1133">Transmembrane helix</keyword>
<feature type="transmembrane region" description="Helical" evidence="1">
    <location>
        <begin position="6"/>
        <end position="24"/>
    </location>
</feature>
<comment type="caution">
    <text evidence="2">The sequence shown here is derived from an EMBL/GenBank/DDBJ whole genome shotgun (WGS) entry which is preliminary data.</text>
</comment>
<keyword evidence="1" id="KW-0812">Transmembrane</keyword>
<dbReference type="Proteomes" id="UP000176648">
    <property type="component" value="Unassembled WGS sequence"/>
</dbReference>
<organism evidence="2 3">
    <name type="scientific">Candidatus Liptonbacteria bacterium GWB1_49_6</name>
    <dbReference type="NCBI Taxonomy" id="1798644"/>
    <lineage>
        <taxon>Bacteria</taxon>
        <taxon>Candidatus Liptoniibacteriota</taxon>
    </lineage>
</organism>
<dbReference type="EMBL" id="MHKU01000041">
    <property type="protein sequence ID" value="OGY96178.1"/>
    <property type="molecule type" value="Genomic_DNA"/>
</dbReference>
<evidence type="ECO:0000313" key="2">
    <source>
        <dbReference type="EMBL" id="OGY96178.1"/>
    </source>
</evidence>
<accession>A0A1G2C468</accession>
<evidence type="ECO:0000313" key="3">
    <source>
        <dbReference type="Proteomes" id="UP000176648"/>
    </source>
</evidence>
<protein>
    <submittedName>
        <fullName evidence="2">Uncharacterized protein</fullName>
    </submittedName>
</protein>
<reference evidence="2 3" key="1">
    <citation type="journal article" date="2016" name="Nat. Commun.">
        <title>Thousands of microbial genomes shed light on interconnected biogeochemical processes in an aquifer system.</title>
        <authorList>
            <person name="Anantharaman K."/>
            <person name="Brown C.T."/>
            <person name="Hug L.A."/>
            <person name="Sharon I."/>
            <person name="Castelle C.J."/>
            <person name="Probst A.J."/>
            <person name="Thomas B.C."/>
            <person name="Singh A."/>
            <person name="Wilkins M.J."/>
            <person name="Karaoz U."/>
            <person name="Brodie E.L."/>
            <person name="Williams K.H."/>
            <person name="Hubbard S.S."/>
            <person name="Banfield J.F."/>
        </authorList>
    </citation>
    <scope>NUCLEOTIDE SEQUENCE [LARGE SCALE GENOMIC DNA]</scope>
</reference>
<evidence type="ECO:0000256" key="1">
    <source>
        <dbReference type="SAM" id="Phobius"/>
    </source>
</evidence>
<gene>
    <name evidence="2" type="ORF">A2122_00100</name>
</gene>
<name>A0A1G2C468_9BACT</name>
<dbReference type="AlphaFoldDB" id="A0A1G2C468"/>
<proteinExistence type="predicted"/>